<evidence type="ECO:0000256" key="1">
    <source>
        <dbReference type="SAM" id="MobiDB-lite"/>
    </source>
</evidence>
<comment type="caution">
    <text evidence="2">The sequence shown here is derived from an EMBL/GenBank/DDBJ whole genome shotgun (WGS) entry which is preliminary data.</text>
</comment>
<organism evidence="2 3">
    <name type="scientific">Portunus trituberculatus</name>
    <name type="common">Swimming crab</name>
    <name type="synonym">Neptunus trituberculatus</name>
    <dbReference type="NCBI Taxonomy" id="210409"/>
    <lineage>
        <taxon>Eukaryota</taxon>
        <taxon>Metazoa</taxon>
        <taxon>Ecdysozoa</taxon>
        <taxon>Arthropoda</taxon>
        <taxon>Crustacea</taxon>
        <taxon>Multicrustacea</taxon>
        <taxon>Malacostraca</taxon>
        <taxon>Eumalacostraca</taxon>
        <taxon>Eucarida</taxon>
        <taxon>Decapoda</taxon>
        <taxon>Pleocyemata</taxon>
        <taxon>Brachyura</taxon>
        <taxon>Eubrachyura</taxon>
        <taxon>Portunoidea</taxon>
        <taxon>Portunidae</taxon>
        <taxon>Portuninae</taxon>
        <taxon>Portunus</taxon>
    </lineage>
</organism>
<protein>
    <submittedName>
        <fullName evidence="2">Uncharacterized protein</fullName>
    </submittedName>
</protein>
<evidence type="ECO:0000313" key="3">
    <source>
        <dbReference type="Proteomes" id="UP000324222"/>
    </source>
</evidence>
<name>A0A5B7FYX6_PORTR</name>
<keyword evidence="3" id="KW-1185">Reference proteome</keyword>
<dbReference type="AlphaFoldDB" id="A0A5B7FYX6"/>
<proteinExistence type="predicted"/>
<dbReference type="EMBL" id="VSRR010009367">
    <property type="protein sequence ID" value="MPC50233.1"/>
    <property type="molecule type" value="Genomic_DNA"/>
</dbReference>
<dbReference type="Proteomes" id="UP000324222">
    <property type="component" value="Unassembled WGS sequence"/>
</dbReference>
<sequence length="82" mass="9240">MIRSTSLSARETKDRRPDIPRGQATPPPPNHVLQAQNHPSRRGMWRPRYQLASLRQKSWLAATSVACKLLSNSCLSTTVYPV</sequence>
<evidence type="ECO:0000313" key="2">
    <source>
        <dbReference type="EMBL" id="MPC50233.1"/>
    </source>
</evidence>
<feature type="region of interest" description="Disordered" evidence="1">
    <location>
        <begin position="1"/>
        <end position="43"/>
    </location>
</feature>
<gene>
    <name evidence="2" type="ORF">E2C01_044057</name>
</gene>
<feature type="compositionally biased region" description="Basic and acidic residues" evidence="1">
    <location>
        <begin position="10"/>
        <end position="19"/>
    </location>
</feature>
<reference evidence="2 3" key="1">
    <citation type="submission" date="2019-05" db="EMBL/GenBank/DDBJ databases">
        <title>Another draft genome of Portunus trituberculatus and its Hox gene families provides insights of decapod evolution.</title>
        <authorList>
            <person name="Jeong J.-H."/>
            <person name="Song I."/>
            <person name="Kim S."/>
            <person name="Choi T."/>
            <person name="Kim D."/>
            <person name="Ryu S."/>
            <person name="Kim W."/>
        </authorList>
    </citation>
    <scope>NUCLEOTIDE SEQUENCE [LARGE SCALE GENOMIC DNA]</scope>
    <source>
        <tissue evidence="2">Muscle</tissue>
    </source>
</reference>
<accession>A0A5B7FYX6</accession>